<feature type="transmembrane region" description="Helical" evidence="1">
    <location>
        <begin position="169"/>
        <end position="192"/>
    </location>
</feature>
<evidence type="ECO:0000313" key="2">
    <source>
        <dbReference type="EMBL" id="MFC7404350.1"/>
    </source>
</evidence>
<keyword evidence="1" id="KW-1133">Transmembrane helix</keyword>
<feature type="transmembrane region" description="Helical" evidence="1">
    <location>
        <begin position="224"/>
        <end position="240"/>
    </location>
</feature>
<feature type="transmembrane region" description="Helical" evidence="1">
    <location>
        <begin position="93"/>
        <end position="115"/>
    </location>
</feature>
<feature type="transmembrane region" description="Helical" evidence="1">
    <location>
        <begin position="198"/>
        <end position="217"/>
    </location>
</feature>
<protein>
    <submittedName>
        <fullName evidence="2">Zf-HC2 domain-containing protein</fullName>
    </submittedName>
</protein>
<feature type="transmembrane region" description="Helical" evidence="1">
    <location>
        <begin position="127"/>
        <end position="148"/>
    </location>
</feature>
<sequence>MTEQHIPATVLERYAGGRGVLADAGAAAWTVEVHLERCGRCREELARVAPGDLTALVSDVGTRVLHAASSVPQMPARSAWSTHVHRLAGLRRAWIAPAVLPRILMTVLVVAVAVVLDVLDALDGDAYPSLVLLLAPVAPLAGVAAAWSRGLDPAHELVISSPRAGLELVLRRTLMVLLATLPVLAVAGFLVGVAPVRWLLPSLAFTAGSLALGARIGVRRASRWLALAWAGLVIAPGLVLREPSAILEPVFLPAWAALAVVLTAVLAAYGRGFSRPADPRWNR</sequence>
<dbReference type="EMBL" id="JBHTCQ010000001">
    <property type="protein sequence ID" value="MFC7404350.1"/>
    <property type="molecule type" value="Genomic_DNA"/>
</dbReference>
<gene>
    <name evidence="2" type="ORF">ACFQQL_04445</name>
</gene>
<accession>A0ABW2Q4H8</accession>
<name>A0ABW2Q4H8_9MICO</name>
<keyword evidence="1" id="KW-0472">Membrane</keyword>
<evidence type="ECO:0000256" key="1">
    <source>
        <dbReference type="SAM" id="Phobius"/>
    </source>
</evidence>
<evidence type="ECO:0000313" key="3">
    <source>
        <dbReference type="Proteomes" id="UP001596455"/>
    </source>
</evidence>
<keyword evidence="3" id="KW-1185">Reference proteome</keyword>
<keyword evidence="1" id="KW-0812">Transmembrane</keyword>
<dbReference type="RefSeq" id="WP_382391656.1">
    <property type="nucleotide sequence ID" value="NZ_JBHTCQ010000001.1"/>
</dbReference>
<dbReference type="Proteomes" id="UP001596455">
    <property type="component" value="Unassembled WGS sequence"/>
</dbReference>
<reference evidence="3" key="1">
    <citation type="journal article" date="2019" name="Int. J. Syst. Evol. Microbiol.">
        <title>The Global Catalogue of Microorganisms (GCM) 10K type strain sequencing project: providing services to taxonomists for standard genome sequencing and annotation.</title>
        <authorList>
            <consortium name="The Broad Institute Genomics Platform"/>
            <consortium name="The Broad Institute Genome Sequencing Center for Infectious Disease"/>
            <person name="Wu L."/>
            <person name="Ma J."/>
        </authorList>
    </citation>
    <scope>NUCLEOTIDE SEQUENCE [LARGE SCALE GENOMIC DNA]</scope>
    <source>
        <strain evidence="3">JCM 1490</strain>
    </source>
</reference>
<organism evidence="2 3">
    <name type="scientific">Georgenia alba</name>
    <dbReference type="NCBI Taxonomy" id="2233858"/>
    <lineage>
        <taxon>Bacteria</taxon>
        <taxon>Bacillati</taxon>
        <taxon>Actinomycetota</taxon>
        <taxon>Actinomycetes</taxon>
        <taxon>Micrococcales</taxon>
        <taxon>Bogoriellaceae</taxon>
        <taxon>Georgenia</taxon>
    </lineage>
</organism>
<comment type="caution">
    <text evidence="2">The sequence shown here is derived from an EMBL/GenBank/DDBJ whole genome shotgun (WGS) entry which is preliminary data.</text>
</comment>
<feature type="transmembrane region" description="Helical" evidence="1">
    <location>
        <begin position="252"/>
        <end position="270"/>
    </location>
</feature>
<proteinExistence type="predicted"/>